<evidence type="ECO:0000313" key="2">
    <source>
        <dbReference type="EMBL" id="SCB88768.1"/>
    </source>
</evidence>
<dbReference type="OrthoDB" id="2149011at2"/>
<reference evidence="1 4" key="2">
    <citation type="submission" date="2020-04" db="EMBL/GenBank/DDBJ databases">
        <title>MicrobeNet Type strains.</title>
        <authorList>
            <person name="Nicholson A.C."/>
        </authorList>
    </citation>
    <scope>NUCLEOTIDE SEQUENCE [LARGE SCALE GENOMIC DNA]</scope>
    <source>
        <strain evidence="1 4">CCUG 33494</strain>
    </source>
</reference>
<dbReference type="Proteomes" id="UP000585749">
    <property type="component" value="Unassembled WGS sequence"/>
</dbReference>
<evidence type="ECO:0000313" key="3">
    <source>
        <dbReference type="Proteomes" id="UP000182448"/>
    </source>
</evidence>
<dbReference type="EMBL" id="FMAW01000005">
    <property type="protein sequence ID" value="SCB88768.1"/>
    <property type="molecule type" value="Genomic_DNA"/>
</dbReference>
<dbReference type="AlphaFoldDB" id="A0A4Y4G7D3"/>
<dbReference type="Proteomes" id="UP000182448">
    <property type="component" value="Unassembled WGS sequence"/>
</dbReference>
<dbReference type="RefSeq" id="WP_074427174.1">
    <property type="nucleotide sequence ID" value="NZ_BJEG01000003.1"/>
</dbReference>
<gene>
    <name evidence="2" type="ORF">GA0061075_10558</name>
    <name evidence="1" type="ORF">HF960_04185</name>
</gene>
<keyword evidence="3" id="KW-1185">Reference proteome</keyword>
<accession>A0A4Y4G7D3</accession>
<organism evidence="1 4">
    <name type="scientific">Weissella hellenica</name>
    <dbReference type="NCBI Taxonomy" id="46256"/>
    <lineage>
        <taxon>Bacteria</taxon>
        <taxon>Bacillati</taxon>
        <taxon>Bacillota</taxon>
        <taxon>Bacilli</taxon>
        <taxon>Lactobacillales</taxon>
        <taxon>Lactobacillaceae</taxon>
        <taxon>Weissella</taxon>
    </lineage>
</organism>
<evidence type="ECO:0000313" key="4">
    <source>
        <dbReference type="Proteomes" id="UP000585749"/>
    </source>
</evidence>
<comment type="caution">
    <text evidence="1">The sequence shown here is derived from an EMBL/GenBank/DDBJ whole genome shotgun (WGS) entry which is preliminary data.</text>
</comment>
<dbReference type="GeneID" id="72423985"/>
<evidence type="ECO:0000313" key="1">
    <source>
        <dbReference type="EMBL" id="NKY66870.1"/>
    </source>
</evidence>
<sequence>MKVLTLHLKATHIFANRVNLGCWTDQTDVQLYQKLFKHIQQVVTGGTIKISDEGFSKQAKITWYLLTQFWVYEWSKNWLIKLQLDGCPKNITINQDAQWFERDVYQQPVHMPVAMMKLSTANQLLEMQAILFWTSVEMYRLGCRVRKFVWSATIQMLIIELRATETKQWLGYRIVLEAQGATLLTAIVPNGYDINSNGKKREINKHIEYKAYDKLWLETQDFKVLFQKQKQKWKDFWQLFDLTWEADYLWKHVYHRLMYQIYLEQSLAGIQTLMWADPVPVTGDFSCLIWQCDWRPVLTGLLAWLIGGKIVAQQLLIMTQPQLPLTGQRRLTIFLLNQSIKIRLSHAGMAVQPSKPLKVVSQGKKMICQRQCWTIVWQND</sequence>
<proteinExistence type="predicted"/>
<dbReference type="EMBL" id="JAAXPM010000004">
    <property type="protein sequence ID" value="NKY66870.1"/>
    <property type="molecule type" value="Genomic_DNA"/>
</dbReference>
<name>A0A4Y4G7D3_WEIHE</name>
<reference evidence="2 3" key="1">
    <citation type="submission" date="2016-08" db="EMBL/GenBank/DDBJ databases">
        <authorList>
            <person name="Varghese N."/>
            <person name="Submissions Spin"/>
        </authorList>
    </citation>
    <scope>NUCLEOTIDE SEQUENCE [LARGE SCALE GENOMIC DNA]</scope>
    <source>
        <strain evidence="2 3">R-53116</strain>
    </source>
</reference>
<protein>
    <submittedName>
        <fullName evidence="1">Uncharacterized protein</fullName>
    </submittedName>
</protein>